<evidence type="ECO:0000256" key="2">
    <source>
        <dbReference type="ARBA" id="ARBA00022676"/>
    </source>
</evidence>
<dbReference type="Pfam" id="PF00535">
    <property type="entry name" value="Glycos_transf_2"/>
    <property type="match status" value="1"/>
</dbReference>
<evidence type="ECO:0000313" key="7">
    <source>
        <dbReference type="EMBL" id="MFD2549702.1"/>
    </source>
</evidence>
<dbReference type="SUPFAM" id="SSF53448">
    <property type="entry name" value="Nucleotide-diphospho-sugar transferases"/>
    <property type="match status" value="1"/>
</dbReference>
<sequence length="1139" mass="130417">MVEFAHLVYEIVIWLFLLYSAAIFLIYSWVGLYAYGAVSRYKNDNTFTDYTLIATNANAPSFSLIAPAYNEGMTIVDNVRSLLSIYYHNLEIIIVNDGSRDDSMQRLIDAYALVQVPFFVQGNLETKAVRGIYKSKNPAFKKLVVVDKENGGKADALNVGVNISSGDYIVCIDVDCILEQDALLKLAKPFLEQMDKRVIACGGVIRLANNCKIENGKVVDVNLPKTWLGRTQALEYIRAFVLGRMAWSRASGLILISGAFGAFDKQIVLACGGYDKNTVGEDMELVVRMRRYMEEQQEKYEVVNIPDPLCWTEVPEAKEILKRQRNRWMRGTMETLWKHRKLMFNPNYGRLGLFSLPYWFFFEFLGPLVEFAGYIVFLIFLLLGIINWPFFFALFALVISSGVLYSIYAILVDLVSHQVYSKKQDLSKLVATAILEPFYFHPIVVWSGVRGVVDYFRKQHGWGEMTRQGFQQTAAGEPFWRRVGMQLGVALRAFGSISFVFLILFMLAVSAEWWWYDRRFIQLSDTNIGVPLFMDNVWFAFQLIGVTGLVFLVTQFISLFWSKILLSVWFGIVIVVQFLLFLYFAETRNILGADVFYYSMAEIQQILRASGMLNLTNLAFLLVVLSIVSIPFWLVSKRSFTHLYVGLGVIFVGIIGCFVSRATSIQAGEDEFLRDAGRSKWHYFFQSNMANYVDEHPWLWTWFGGEDVDISENREEFPFMRAENTKDLLGGYLRSSPVVPNLIIVIVEGLGHAYSSSDGYMGNFTPFLDSLSKKSLHWENNISSSGRTFSVLPTLLGSLPFGSHGFLELAHFPPHFNLFNVLKNNGFSTGFFYGGDARFDYMKNYLEFSGVETLVDEMSFAPPYKKLPAQHGESWGYEDQAVLTKMLEVLGTGTDPYVHVALTLSTHNPFLINNARYYEKQFDQKLSIMTLTAEQKKWALENRKQLVSVLNLDDALRQFFSNYKKRADYQHTIFVITGDHSMPEIPLQNKIDRYHVPLMVYSPLLKEGRTFRHPVSHFDITPTLLAYYRANYDVRTPKTVTWIGRGLAEGISTKSNGVPLMQSKNQLVDFVYGNYHLSDGQLYKLDARMEEEPIADASTQEIILHRFNAFKRKNKLFERQMKLLPDSVLSHYFQAIRKP</sequence>
<keyword evidence="4" id="KW-0472">Membrane</keyword>
<dbReference type="Gene3D" id="3.90.550.10">
    <property type="entry name" value="Spore Coat Polysaccharide Biosynthesis Protein SpsA, Chain A"/>
    <property type="match status" value="1"/>
</dbReference>
<dbReference type="InterPro" id="IPR029044">
    <property type="entry name" value="Nucleotide-diphossugar_trans"/>
</dbReference>
<keyword evidence="4" id="KW-1133">Transmembrane helix</keyword>
<comment type="caution">
    <text evidence="7">The sequence shown here is derived from an EMBL/GenBank/DDBJ whole genome shotgun (WGS) entry which is preliminary data.</text>
</comment>
<dbReference type="InterPro" id="IPR017850">
    <property type="entry name" value="Alkaline_phosphatase_core_sf"/>
</dbReference>
<dbReference type="CDD" id="cd16015">
    <property type="entry name" value="LTA_synthase"/>
    <property type="match status" value="1"/>
</dbReference>
<keyword evidence="4" id="KW-0812">Transmembrane</keyword>
<protein>
    <submittedName>
        <fullName evidence="7">Sulfatase-like hydrolase/transferase</fullName>
    </submittedName>
</protein>
<comment type="similarity">
    <text evidence="1">Belongs to the glycosyltransferase 2 family.</text>
</comment>
<name>A0ABW5KQ25_9SPHI</name>
<evidence type="ECO:0000256" key="3">
    <source>
        <dbReference type="ARBA" id="ARBA00022679"/>
    </source>
</evidence>
<dbReference type="PANTHER" id="PTHR43630">
    <property type="entry name" value="POLY-BETA-1,6-N-ACETYL-D-GLUCOSAMINE SYNTHASE"/>
    <property type="match status" value="1"/>
</dbReference>
<dbReference type="EMBL" id="JBHULR010000020">
    <property type="protein sequence ID" value="MFD2549702.1"/>
    <property type="molecule type" value="Genomic_DNA"/>
</dbReference>
<dbReference type="Gene3D" id="3.40.720.10">
    <property type="entry name" value="Alkaline Phosphatase, subunit A"/>
    <property type="match status" value="1"/>
</dbReference>
<reference evidence="8" key="1">
    <citation type="journal article" date="2019" name="Int. J. Syst. Evol. Microbiol.">
        <title>The Global Catalogue of Microorganisms (GCM) 10K type strain sequencing project: providing services to taxonomists for standard genome sequencing and annotation.</title>
        <authorList>
            <consortium name="The Broad Institute Genomics Platform"/>
            <consortium name="The Broad Institute Genome Sequencing Center for Infectious Disease"/>
            <person name="Wu L."/>
            <person name="Ma J."/>
        </authorList>
    </citation>
    <scope>NUCLEOTIDE SEQUENCE [LARGE SCALE GENOMIC DNA]</scope>
    <source>
        <strain evidence="8">KCTC 42662</strain>
    </source>
</reference>
<dbReference type="RefSeq" id="WP_380906022.1">
    <property type="nucleotide sequence ID" value="NZ_JBHUEG010000019.1"/>
</dbReference>
<feature type="domain" description="Glycosyltransferase 2-like" evidence="5">
    <location>
        <begin position="63"/>
        <end position="195"/>
    </location>
</feature>
<organism evidence="7 8">
    <name type="scientific">Sphingobacterium suaedae</name>
    <dbReference type="NCBI Taxonomy" id="1686402"/>
    <lineage>
        <taxon>Bacteria</taxon>
        <taxon>Pseudomonadati</taxon>
        <taxon>Bacteroidota</taxon>
        <taxon>Sphingobacteriia</taxon>
        <taxon>Sphingobacteriales</taxon>
        <taxon>Sphingobacteriaceae</taxon>
        <taxon>Sphingobacterium</taxon>
    </lineage>
</organism>
<feature type="transmembrane region" description="Helical" evidence="4">
    <location>
        <begin position="12"/>
        <end position="35"/>
    </location>
</feature>
<feature type="transmembrane region" description="Helical" evidence="4">
    <location>
        <begin position="489"/>
        <end position="516"/>
    </location>
</feature>
<evidence type="ECO:0000256" key="4">
    <source>
        <dbReference type="SAM" id="Phobius"/>
    </source>
</evidence>
<feature type="transmembrane region" description="Helical" evidence="4">
    <location>
        <begin position="643"/>
        <end position="662"/>
    </location>
</feature>
<keyword evidence="2" id="KW-0328">Glycosyltransferase</keyword>
<keyword evidence="3" id="KW-0808">Transferase</keyword>
<accession>A0ABW5KQ25</accession>
<evidence type="ECO:0000256" key="1">
    <source>
        <dbReference type="ARBA" id="ARBA00006739"/>
    </source>
</evidence>
<dbReference type="PANTHER" id="PTHR43630:SF1">
    <property type="entry name" value="POLY-BETA-1,6-N-ACETYL-D-GLUCOSAMINE SYNTHASE"/>
    <property type="match status" value="1"/>
</dbReference>
<feature type="transmembrane region" description="Helical" evidence="4">
    <location>
        <begin position="358"/>
        <end position="386"/>
    </location>
</feature>
<gene>
    <name evidence="7" type="ORF">ACFSR5_18805</name>
</gene>
<dbReference type="InterPro" id="IPR000917">
    <property type="entry name" value="Sulfatase_N"/>
</dbReference>
<dbReference type="CDD" id="cd06423">
    <property type="entry name" value="CESA_like"/>
    <property type="match status" value="1"/>
</dbReference>
<proteinExistence type="inferred from homology"/>
<feature type="transmembrane region" description="Helical" evidence="4">
    <location>
        <begin position="536"/>
        <end position="557"/>
    </location>
</feature>
<dbReference type="Pfam" id="PF03142">
    <property type="entry name" value="Chitin_synth_2"/>
    <property type="match status" value="1"/>
</dbReference>
<dbReference type="Proteomes" id="UP001597545">
    <property type="component" value="Unassembled WGS sequence"/>
</dbReference>
<evidence type="ECO:0000313" key="8">
    <source>
        <dbReference type="Proteomes" id="UP001597545"/>
    </source>
</evidence>
<feature type="domain" description="Sulfatase N-terminal" evidence="6">
    <location>
        <begin position="740"/>
        <end position="1026"/>
    </location>
</feature>
<feature type="transmembrane region" description="Helical" evidence="4">
    <location>
        <begin position="564"/>
        <end position="585"/>
    </location>
</feature>
<evidence type="ECO:0000259" key="6">
    <source>
        <dbReference type="Pfam" id="PF00884"/>
    </source>
</evidence>
<keyword evidence="8" id="KW-1185">Reference proteome</keyword>
<dbReference type="SUPFAM" id="SSF53649">
    <property type="entry name" value="Alkaline phosphatase-like"/>
    <property type="match status" value="1"/>
</dbReference>
<dbReference type="InterPro" id="IPR001173">
    <property type="entry name" value="Glyco_trans_2-like"/>
</dbReference>
<feature type="transmembrane region" description="Helical" evidence="4">
    <location>
        <begin position="392"/>
        <end position="415"/>
    </location>
</feature>
<evidence type="ECO:0000259" key="5">
    <source>
        <dbReference type="Pfam" id="PF00535"/>
    </source>
</evidence>
<feature type="transmembrane region" description="Helical" evidence="4">
    <location>
        <begin position="618"/>
        <end position="636"/>
    </location>
</feature>
<dbReference type="Pfam" id="PF00884">
    <property type="entry name" value="Sulfatase"/>
    <property type="match status" value="1"/>
</dbReference>